<feature type="domain" description="DUF4369" evidence="2">
    <location>
        <begin position="25"/>
        <end position="119"/>
    </location>
</feature>
<reference evidence="3 4" key="2">
    <citation type="journal article" date="2022" name="Microorganisms">
        <title>Complete Genome Sequences of Two Flavobacterium ammonificans Strains and a Flavobacterium ammoniigenes Strain of Ammonifying Bacterioplankton Isolated from Surface River Water.</title>
        <authorList>
            <person name="Suda W."/>
            <person name="Ogata Y."/>
            <person name="Shindo C."/>
            <person name="Watanabe K."/>
        </authorList>
    </citation>
    <scope>NUCLEOTIDE SEQUENCE [LARGE SCALE GENOMIC DNA]</scope>
    <source>
        <strain evidence="3 4">GENT5</strain>
    </source>
</reference>
<name>A0ABM7V7W0_9FLAO</name>
<protein>
    <submittedName>
        <fullName evidence="3">Thiol:disulfide interchange protein</fullName>
    </submittedName>
</protein>
<feature type="chain" id="PRO_5047320652" evidence="1">
    <location>
        <begin position="19"/>
        <end position="250"/>
    </location>
</feature>
<accession>A0ABM7V7W0</accession>
<evidence type="ECO:0000256" key="1">
    <source>
        <dbReference type="SAM" id="SignalP"/>
    </source>
</evidence>
<keyword evidence="1" id="KW-0732">Signal</keyword>
<gene>
    <name evidence="3" type="ORF">GENT5_17770</name>
</gene>
<sequence>MKKIIVLLSAAVVLVACSKAGKGEYVISGTAKGVENGKTIILETQDETGLIAKDTVKVENGKFEMTGKITEPAFYTIKLEGAPAPIPFILEDGEEVTIEINKDSIQKSKVSGTYNNDEYVKFTEELAKIQKKLVDFQTKNTPAMQAAQQAKDTVAITKLMQEFGKIQQEVGEAAKAKYLTYAETHPKSFISVLILQGMLNDPTTDVKKAEATFNELEERIQNTKPGKAVKEALAKLKSGPAAPPAIGGAK</sequence>
<dbReference type="Pfam" id="PF14289">
    <property type="entry name" value="DUF4369"/>
    <property type="match status" value="1"/>
</dbReference>
<dbReference type="RefSeq" id="WP_229316853.1">
    <property type="nucleotide sequence ID" value="NZ_AP025184.1"/>
</dbReference>
<feature type="signal peptide" evidence="1">
    <location>
        <begin position="1"/>
        <end position="18"/>
    </location>
</feature>
<keyword evidence="4" id="KW-1185">Reference proteome</keyword>
<organism evidence="3 4">
    <name type="scientific">Flavobacterium ammoniigenes</name>
    <dbReference type="NCBI Taxonomy" id="1751095"/>
    <lineage>
        <taxon>Bacteria</taxon>
        <taxon>Pseudomonadati</taxon>
        <taxon>Bacteroidota</taxon>
        <taxon>Flavobacteriia</taxon>
        <taxon>Flavobacteriales</taxon>
        <taxon>Flavobacteriaceae</taxon>
        <taxon>Flavobacterium</taxon>
    </lineage>
</organism>
<evidence type="ECO:0000313" key="3">
    <source>
        <dbReference type="EMBL" id="BDB55472.1"/>
    </source>
</evidence>
<proteinExistence type="predicted"/>
<evidence type="ECO:0000259" key="2">
    <source>
        <dbReference type="Pfam" id="PF14289"/>
    </source>
</evidence>
<dbReference type="EMBL" id="AP025184">
    <property type="protein sequence ID" value="BDB55472.1"/>
    <property type="molecule type" value="Genomic_DNA"/>
</dbReference>
<evidence type="ECO:0000313" key="4">
    <source>
        <dbReference type="Proteomes" id="UP001319867"/>
    </source>
</evidence>
<dbReference type="Proteomes" id="UP001319867">
    <property type="component" value="Chromosome"/>
</dbReference>
<dbReference type="InterPro" id="IPR025380">
    <property type="entry name" value="DUF4369"/>
</dbReference>
<dbReference type="PROSITE" id="PS51257">
    <property type="entry name" value="PROKAR_LIPOPROTEIN"/>
    <property type="match status" value="1"/>
</dbReference>
<reference evidence="3 4" key="1">
    <citation type="journal article" date="2022" name="Int. J. Syst. Evol. Microbiol.">
        <title>Flavobacterium ammonificans sp. nov. and Flavobacterium ammoniigenes sp. nov., ammonifying bacteria isolated from surface river water.</title>
        <authorList>
            <person name="Watanabe K."/>
            <person name="Kitamura T."/>
            <person name="Ogata Y."/>
            <person name="Shindo C."/>
            <person name="Suda W."/>
        </authorList>
    </citation>
    <scope>NUCLEOTIDE SEQUENCE [LARGE SCALE GENOMIC DNA]</scope>
    <source>
        <strain evidence="3 4">GENT5</strain>
    </source>
</reference>